<evidence type="ECO:0000256" key="2">
    <source>
        <dbReference type="ARBA" id="ARBA00023125"/>
    </source>
</evidence>
<comment type="caution">
    <text evidence="6">The sequence shown here is derived from an EMBL/GenBank/DDBJ whole genome shotgun (WGS) entry which is preliminary data.</text>
</comment>
<dbReference type="PROSITE" id="PS01124">
    <property type="entry name" value="HTH_ARAC_FAMILY_2"/>
    <property type="match status" value="1"/>
</dbReference>
<dbReference type="InterPro" id="IPR018060">
    <property type="entry name" value="HTH_AraC"/>
</dbReference>
<evidence type="ECO:0000313" key="6">
    <source>
        <dbReference type="EMBL" id="MFD2276879.1"/>
    </source>
</evidence>
<dbReference type="PANTHER" id="PTHR43280:SF28">
    <property type="entry name" value="HTH-TYPE TRANSCRIPTIONAL ACTIVATOR RHAS"/>
    <property type="match status" value="1"/>
</dbReference>
<dbReference type="Gene3D" id="1.10.10.60">
    <property type="entry name" value="Homeodomain-like"/>
    <property type="match status" value="2"/>
</dbReference>
<dbReference type="PANTHER" id="PTHR43280">
    <property type="entry name" value="ARAC-FAMILY TRANSCRIPTIONAL REGULATOR"/>
    <property type="match status" value="1"/>
</dbReference>
<dbReference type="Proteomes" id="UP001597297">
    <property type="component" value="Unassembled WGS sequence"/>
</dbReference>
<reference evidence="7" key="1">
    <citation type="journal article" date="2019" name="Int. J. Syst. Evol. Microbiol.">
        <title>The Global Catalogue of Microorganisms (GCM) 10K type strain sequencing project: providing services to taxonomists for standard genome sequencing and annotation.</title>
        <authorList>
            <consortium name="The Broad Institute Genomics Platform"/>
            <consortium name="The Broad Institute Genome Sequencing Center for Infectious Disease"/>
            <person name="Wu L."/>
            <person name="Ma J."/>
        </authorList>
    </citation>
    <scope>NUCLEOTIDE SEQUENCE [LARGE SCALE GENOMIC DNA]</scope>
    <source>
        <strain evidence="7">JCM 16545</strain>
    </source>
</reference>
<keyword evidence="7" id="KW-1185">Reference proteome</keyword>
<evidence type="ECO:0000256" key="3">
    <source>
        <dbReference type="ARBA" id="ARBA00023163"/>
    </source>
</evidence>
<name>A0ABW5E367_9BACT</name>
<dbReference type="EMBL" id="JBHUJC010000029">
    <property type="protein sequence ID" value="MFD2276879.1"/>
    <property type="molecule type" value="Genomic_DNA"/>
</dbReference>
<evidence type="ECO:0000256" key="1">
    <source>
        <dbReference type="ARBA" id="ARBA00023015"/>
    </source>
</evidence>
<dbReference type="SUPFAM" id="SSF46689">
    <property type="entry name" value="Homeodomain-like"/>
    <property type="match status" value="2"/>
</dbReference>
<keyword evidence="1" id="KW-0805">Transcription regulation</keyword>
<dbReference type="PRINTS" id="PR00032">
    <property type="entry name" value="HTHARAC"/>
</dbReference>
<dbReference type="InterPro" id="IPR020449">
    <property type="entry name" value="Tscrpt_reg_AraC-type_HTH"/>
</dbReference>
<evidence type="ECO:0000313" key="7">
    <source>
        <dbReference type="Proteomes" id="UP001597297"/>
    </source>
</evidence>
<feature type="transmembrane region" description="Helical" evidence="4">
    <location>
        <begin position="180"/>
        <end position="197"/>
    </location>
</feature>
<sequence length="444" mass="50353">MSWLQVKDCILPFTAIQLYLFCLLYLMVARKRFAGSFCFLALFLGAMIFFLACYLVDILVEDISSPKLIQARMFILFSIGFPSLVIASSKLNQLCFSRKKVLCTYFLGVGLSCVYMLLFSLGWRTFFGADGRYAPTIFPNFHPSFVWGQVMAVTTALVLVVIPCSYQLIVTSYRDLKSKAFVSSAILFAVLFVIGILSKQWWLYYVGSIVSASIFLAAIYVDIHHLNQTASFIKDELRNQVLNGSNDTSGRVSELIESLEESSRGNLEVYKMRIREVLSMIADDAIESGGDVELLLKRNQENWSKIDQAEDLKALSDVTENETQELSEIIVNIPHQRRAQVIREVKEYVASHLDQDLKVNGIAEVFHVSKSYLTNGFKEIESETLNQYITRLRIEKAKGLLKRQTVTETAFDVGFSNSNYFSTVFKKITGKTPKEYQNYLKSGV</sequence>
<dbReference type="PROSITE" id="PS00041">
    <property type="entry name" value="HTH_ARAC_FAMILY_1"/>
    <property type="match status" value="1"/>
</dbReference>
<evidence type="ECO:0000259" key="5">
    <source>
        <dbReference type="PROSITE" id="PS01124"/>
    </source>
</evidence>
<keyword evidence="2" id="KW-0238">DNA-binding</keyword>
<keyword evidence="4" id="KW-1133">Transmembrane helix</keyword>
<dbReference type="SMART" id="SM00342">
    <property type="entry name" value="HTH_ARAC"/>
    <property type="match status" value="1"/>
</dbReference>
<feature type="transmembrane region" description="Helical" evidence="4">
    <location>
        <begin position="146"/>
        <end position="168"/>
    </location>
</feature>
<feature type="transmembrane region" description="Helical" evidence="4">
    <location>
        <begin position="203"/>
        <end position="221"/>
    </location>
</feature>
<feature type="transmembrane region" description="Helical" evidence="4">
    <location>
        <begin position="69"/>
        <end position="89"/>
    </location>
</feature>
<feature type="domain" description="HTH araC/xylS-type" evidence="5">
    <location>
        <begin position="343"/>
        <end position="439"/>
    </location>
</feature>
<proteinExistence type="predicted"/>
<accession>A0ABW5E367</accession>
<gene>
    <name evidence="6" type="ORF">ACFSQZ_10390</name>
</gene>
<keyword evidence="4" id="KW-0472">Membrane</keyword>
<dbReference type="InterPro" id="IPR018062">
    <property type="entry name" value="HTH_AraC-typ_CS"/>
</dbReference>
<feature type="transmembrane region" description="Helical" evidence="4">
    <location>
        <begin position="101"/>
        <end position="126"/>
    </location>
</feature>
<dbReference type="Pfam" id="PF12833">
    <property type="entry name" value="HTH_18"/>
    <property type="match status" value="1"/>
</dbReference>
<evidence type="ECO:0000256" key="4">
    <source>
        <dbReference type="SAM" id="Phobius"/>
    </source>
</evidence>
<dbReference type="RefSeq" id="WP_377136910.1">
    <property type="nucleotide sequence ID" value="NZ_JBHUJC010000029.1"/>
</dbReference>
<feature type="transmembrane region" description="Helical" evidence="4">
    <location>
        <begin position="12"/>
        <end position="29"/>
    </location>
</feature>
<organism evidence="6 7">
    <name type="scientific">Rubritalea spongiae</name>
    <dbReference type="NCBI Taxonomy" id="430797"/>
    <lineage>
        <taxon>Bacteria</taxon>
        <taxon>Pseudomonadati</taxon>
        <taxon>Verrucomicrobiota</taxon>
        <taxon>Verrucomicrobiia</taxon>
        <taxon>Verrucomicrobiales</taxon>
        <taxon>Rubritaleaceae</taxon>
        <taxon>Rubritalea</taxon>
    </lineage>
</organism>
<keyword evidence="4" id="KW-0812">Transmembrane</keyword>
<keyword evidence="3" id="KW-0804">Transcription</keyword>
<dbReference type="InterPro" id="IPR009057">
    <property type="entry name" value="Homeodomain-like_sf"/>
</dbReference>
<protein>
    <submittedName>
        <fullName evidence="6">Helix-turn-helix domain-containing protein</fullName>
    </submittedName>
</protein>
<feature type="transmembrane region" description="Helical" evidence="4">
    <location>
        <begin position="36"/>
        <end position="57"/>
    </location>
</feature>